<evidence type="ECO:0000313" key="2">
    <source>
        <dbReference type="Proteomes" id="UP001062846"/>
    </source>
</evidence>
<accession>A0ACC0PCU9</accession>
<dbReference type="EMBL" id="CM046390">
    <property type="protein sequence ID" value="KAI8563523.1"/>
    <property type="molecule type" value="Genomic_DNA"/>
</dbReference>
<proteinExistence type="predicted"/>
<sequence>MGDTETLVAAALRVLNTADPVDKARLGDEVATKWQQGLITVPYDPSLDFSVPDRPSRLSNLRLIDEPSYTISSSGPFAESSFRSVKLVPPSLMPKLGKAGSLQSRQAIVHSLVHTESWAIDLSWDIIARFGKQEAMPREFFTDFVKVAQDEGRHFCLLAARLEELGSFYGALPAHDGLWDSATATSKDLLARLAVEHCVHEARGLDVLPTTISRFRNGGDNQTADLLENLNIPEHLTLCHLEIRWERWLVIHLSNSSLNKKKIKGEDSFYQKKIKISFEVAAIISTTNNTIFEHKDGQLVKPFNTKPGKKKSYNEQTYARVAFLYLKLLSIPLSLFFSSLNHKKHPQQTQPSPTAGDLPTLRQPPAALADTVAAPATSVTAPTNQSKADWYSEMWGYVDGSTLPPSDPKDPGYATALGKWNTGNAQILTWFHNSVEPSIGMNFSKYNTAKKVWDYLQALYLESNFAKRYELEMSIRNTTQNNKSIQEFYNEMTTYWDQLALMEPSDLQLLDSYVRFREELRLVQFLMALRTQFEPLRGAILHRSPLPSVDGAVHELIAEETRFKVANLAPPSQSVFAAPSGQYSAHHSPTSASHPVQFAAKPPFAPSGQYPAHHSPTPAFHLVQFAAKPRPQIPEDECNYCHQKGHWKHHCPNRPKPKGRNVTQSTGSHAPHQSRALQQYPRPPTALATPVSSSAPPEFDYEQFQQYQAYMEAIRGGSLQASAMTTTHSGLRGSPTSGI</sequence>
<comment type="caution">
    <text evidence="1">The sequence shown here is derived from an EMBL/GenBank/DDBJ whole genome shotgun (WGS) entry which is preliminary data.</text>
</comment>
<dbReference type="Proteomes" id="UP001062846">
    <property type="component" value="Chromosome 3"/>
</dbReference>
<organism evidence="1 2">
    <name type="scientific">Rhododendron molle</name>
    <name type="common">Chinese azalea</name>
    <name type="synonym">Azalea mollis</name>
    <dbReference type="NCBI Taxonomy" id="49168"/>
    <lineage>
        <taxon>Eukaryota</taxon>
        <taxon>Viridiplantae</taxon>
        <taxon>Streptophyta</taxon>
        <taxon>Embryophyta</taxon>
        <taxon>Tracheophyta</taxon>
        <taxon>Spermatophyta</taxon>
        <taxon>Magnoliopsida</taxon>
        <taxon>eudicotyledons</taxon>
        <taxon>Gunneridae</taxon>
        <taxon>Pentapetalae</taxon>
        <taxon>asterids</taxon>
        <taxon>Ericales</taxon>
        <taxon>Ericaceae</taxon>
        <taxon>Ericoideae</taxon>
        <taxon>Rhodoreae</taxon>
        <taxon>Rhododendron</taxon>
    </lineage>
</organism>
<keyword evidence="2" id="KW-1185">Reference proteome</keyword>
<evidence type="ECO:0000313" key="1">
    <source>
        <dbReference type="EMBL" id="KAI8563523.1"/>
    </source>
</evidence>
<protein>
    <submittedName>
        <fullName evidence="1">Uncharacterized protein</fullName>
    </submittedName>
</protein>
<name>A0ACC0PCU9_RHOML</name>
<reference evidence="1" key="1">
    <citation type="submission" date="2022-02" db="EMBL/GenBank/DDBJ databases">
        <title>Plant Genome Project.</title>
        <authorList>
            <person name="Zhang R.-G."/>
        </authorList>
    </citation>
    <scope>NUCLEOTIDE SEQUENCE</scope>
    <source>
        <strain evidence="1">AT1</strain>
    </source>
</reference>
<gene>
    <name evidence="1" type="ORF">RHMOL_Rhmol03G0117200</name>
</gene>